<evidence type="ECO:0000313" key="3">
    <source>
        <dbReference type="Proteomes" id="UP000054538"/>
    </source>
</evidence>
<proteinExistence type="predicted"/>
<sequence>MDIYHTTNSQESIISSAPDSTSVAAERTEVNRSGYKVQTKSTARRSGNPANQQPRTVLQSARC</sequence>
<evidence type="ECO:0000256" key="1">
    <source>
        <dbReference type="SAM" id="MobiDB-lite"/>
    </source>
</evidence>
<protein>
    <submittedName>
        <fullName evidence="2">Unplaced genomic scaffold scaffold_276, whole genome shotgun sequence</fullName>
    </submittedName>
</protein>
<gene>
    <name evidence="2" type="ORF">PAXRUDRAFT_827885</name>
</gene>
<dbReference type="InParanoid" id="A0A0D0DX36"/>
<feature type="region of interest" description="Disordered" evidence="1">
    <location>
        <begin position="1"/>
        <end position="63"/>
    </location>
</feature>
<name>A0A0D0DX36_9AGAM</name>
<feature type="compositionally biased region" description="Polar residues" evidence="1">
    <location>
        <begin position="36"/>
        <end position="63"/>
    </location>
</feature>
<reference evidence="3" key="2">
    <citation type="submission" date="2015-01" db="EMBL/GenBank/DDBJ databases">
        <title>Evolutionary Origins and Diversification of the Mycorrhizal Mutualists.</title>
        <authorList>
            <consortium name="DOE Joint Genome Institute"/>
            <consortium name="Mycorrhizal Genomics Consortium"/>
            <person name="Kohler A."/>
            <person name="Kuo A."/>
            <person name="Nagy L.G."/>
            <person name="Floudas D."/>
            <person name="Copeland A."/>
            <person name="Barry K.W."/>
            <person name="Cichocki N."/>
            <person name="Veneault-Fourrey C."/>
            <person name="LaButti K."/>
            <person name="Lindquist E.A."/>
            <person name="Lipzen A."/>
            <person name="Lundell T."/>
            <person name="Morin E."/>
            <person name="Murat C."/>
            <person name="Riley R."/>
            <person name="Ohm R."/>
            <person name="Sun H."/>
            <person name="Tunlid A."/>
            <person name="Henrissat B."/>
            <person name="Grigoriev I.V."/>
            <person name="Hibbett D.S."/>
            <person name="Martin F."/>
        </authorList>
    </citation>
    <scope>NUCLEOTIDE SEQUENCE [LARGE SCALE GENOMIC DNA]</scope>
    <source>
        <strain evidence="3">Ve08.2h10</strain>
    </source>
</reference>
<accession>A0A0D0DX36</accession>
<feature type="compositionally biased region" description="Polar residues" evidence="1">
    <location>
        <begin position="1"/>
        <end position="23"/>
    </location>
</feature>
<dbReference type="Proteomes" id="UP000054538">
    <property type="component" value="Unassembled WGS sequence"/>
</dbReference>
<organism evidence="2 3">
    <name type="scientific">Paxillus rubicundulus Ve08.2h10</name>
    <dbReference type="NCBI Taxonomy" id="930991"/>
    <lineage>
        <taxon>Eukaryota</taxon>
        <taxon>Fungi</taxon>
        <taxon>Dikarya</taxon>
        <taxon>Basidiomycota</taxon>
        <taxon>Agaricomycotina</taxon>
        <taxon>Agaricomycetes</taxon>
        <taxon>Agaricomycetidae</taxon>
        <taxon>Boletales</taxon>
        <taxon>Paxilineae</taxon>
        <taxon>Paxillaceae</taxon>
        <taxon>Paxillus</taxon>
    </lineage>
</organism>
<dbReference type="HOGENOM" id="CLU_2886460_0_0_1"/>
<dbReference type="AlphaFoldDB" id="A0A0D0DX36"/>
<evidence type="ECO:0000313" key="2">
    <source>
        <dbReference type="EMBL" id="KIK94566.1"/>
    </source>
</evidence>
<keyword evidence="3" id="KW-1185">Reference proteome</keyword>
<dbReference type="EMBL" id="KN825098">
    <property type="protein sequence ID" value="KIK94566.1"/>
    <property type="molecule type" value="Genomic_DNA"/>
</dbReference>
<reference evidence="2 3" key="1">
    <citation type="submission" date="2014-04" db="EMBL/GenBank/DDBJ databases">
        <authorList>
            <consortium name="DOE Joint Genome Institute"/>
            <person name="Kuo A."/>
            <person name="Kohler A."/>
            <person name="Jargeat P."/>
            <person name="Nagy L.G."/>
            <person name="Floudas D."/>
            <person name="Copeland A."/>
            <person name="Barry K.W."/>
            <person name="Cichocki N."/>
            <person name="Veneault-Fourrey C."/>
            <person name="LaButti K."/>
            <person name="Lindquist E.A."/>
            <person name="Lipzen A."/>
            <person name="Lundell T."/>
            <person name="Morin E."/>
            <person name="Murat C."/>
            <person name="Sun H."/>
            <person name="Tunlid A."/>
            <person name="Henrissat B."/>
            <person name="Grigoriev I.V."/>
            <person name="Hibbett D.S."/>
            <person name="Martin F."/>
            <person name="Nordberg H.P."/>
            <person name="Cantor M.N."/>
            <person name="Hua S.X."/>
        </authorList>
    </citation>
    <scope>NUCLEOTIDE SEQUENCE [LARGE SCALE GENOMIC DNA]</scope>
    <source>
        <strain evidence="2 3">Ve08.2h10</strain>
    </source>
</reference>